<reference evidence="4 5" key="1">
    <citation type="submission" date="2016-10" db="EMBL/GenBank/DDBJ databases">
        <authorList>
            <person name="de Groot N.N."/>
        </authorList>
    </citation>
    <scope>NUCLEOTIDE SEQUENCE [LARGE SCALE GENOMIC DNA]</scope>
    <source>
        <strain evidence="4 5">DSM 27630</strain>
    </source>
</reference>
<evidence type="ECO:0000256" key="1">
    <source>
        <dbReference type="ARBA" id="ARBA00007430"/>
    </source>
</evidence>
<dbReference type="Pfam" id="PF02719">
    <property type="entry name" value="Polysacc_synt_2"/>
    <property type="match status" value="1"/>
</dbReference>
<dbReference type="PANTHER" id="PTHR43318">
    <property type="entry name" value="UDP-N-ACETYLGLUCOSAMINE 4,6-DEHYDRATASE"/>
    <property type="match status" value="1"/>
</dbReference>
<accession>A0A1I3AWE6</accession>
<feature type="transmembrane region" description="Helical" evidence="2">
    <location>
        <begin position="33"/>
        <end position="54"/>
    </location>
</feature>
<dbReference type="AlphaFoldDB" id="A0A1I3AWE6"/>
<dbReference type="InterPro" id="IPR003869">
    <property type="entry name" value="Polysac_CapD-like"/>
</dbReference>
<evidence type="ECO:0000313" key="4">
    <source>
        <dbReference type="EMBL" id="SFH54086.1"/>
    </source>
</evidence>
<organism evidence="4 5">
    <name type="scientific">Pisciglobus halotolerans</name>
    <dbReference type="NCBI Taxonomy" id="745365"/>
    <lineage>
        <taxon>Bacteria</taxon>
        <taxon>Bacillati</taxon>
        <taxon>Bacillota</taxon>
        <taxon>Bacilli</taxon>
        <taxon>Lactobacillales</taxon>
        <taxon>Carnobacteriaceae</taxon>
    </lineage>
</organism>
<dbReference type="Pfam" id="PF13727">
    <property type="entry name" value="CoA_binding_3"/>
    <property type="match status" value="1"/>
</dbReference>
<dbReference type="Proteomes" id="UP000198668">
    <property type="component" value="Unassembled WGS sequence"/>
</dbReference>
<gene>
    <name evidence="4" type="ORF">SAMN04489868_10240</name>
</gene>
<feature type="transmembrane region" description="Helical" evidence="2">
    <location>
        <begin position="102"/>
        <end position="121"/>
    </location>
</feature>
<protein>
    <submittedName>
        <fullName evidence="4">NDP-sugar epimerase, includes UDP-GlcNAc-inverting 4,6-dehydratase FlaA1 and capsular polysaccharide biosynthesis protein EpsC</fullName>
    </submittedName>
</protein>
<dbReference type="EMBL" id="FOQE01000002">
    <property type="protein sequence ID" value="SFH54086.1"/>
    <property type="molecule type" value="Genomic_DNA"/>
</dbReference>
<evidence type="ECO:0000259" key="3">
    <source>
        <dbReference type="Pfam" id="PF02719"/>
    </source>
</evidence>
<evidence type="ECO:0000256" key="2">
    <source>
        <dbReference type="SAM" id="Phobius"/>
    </source>
</evidence>
<comment type="similarity">
    <text evidence="1">Belongs to the polysaccharide synthase family.</text>
</comment>
<dbReference type="SUPFAM" id="SSF51735">
    <property type="entry name" value="NAD(P)-binding Rossmann-fold domains"/>
    <property type="match status" value="2"/>
</dbReference>
<sequence>MKREWPTKEIPQKHFKMIGHKAAFLRYPLARKWLGLILDHLLLLFSWTVAYIFLRNLLFIPLPYAILFLMSIWISHSFVSLLTDTCATIYRYTGIKEMIKVMGGFTLSIGVAAVLSAVFATGASFQFILLVYLLSLLATGGKFAFFKALSEMDFLAKKQPFTAKKIRTLVVGAGDGGSLFIKNSQQHLPELQLMGIVDDDSRKHHMRVFGVPILGGTKDIPALVAAQGIEQITIAIPSLAPENLERILDLCNKSQAKVNLMPSIEEVMSGKLSVQRFRDIDVVDLLGRDEVTLDTEQLAKELSGKTLLVSGAGGSIGSEICRILSSFSPRQLILLGHGENSIYQIHRELNKRYNGQIELIPVIADIKDRDRMFEIMSLYQPSIVYHAAAHKHVPMMEMNTAEAIKNNVYGTKNIAEAAKEAEVGSFIMVSTDKAVNPPNVMGATKRLAEMIVTSLNEPGSTNFAAVRFGNVLGSRGSVVPLFKEQIQAGGPVTVTDFRMTRYFMTIPEASRLVIQAGVLARKGEIFVLDMGQPVKIVDLARKMVQISGYSESEIKVIETGIRPGEKLYEELLIASENTGEKVFDKIFVGKAVQKPLEEIMSFLGTLTGEDEKKIRNQLITYARLHQQQEPEEQRLQIQPPERAVAMGKEQMA</sequence>
<dbReference type="Gene3D" id="3.40.50.720">
    <property type="entry name" value="NAD(P)-binding Rossmann-like Domain"/>
    <property type="match status" value="2"/>
</dbReference>
<dbReference type="PANTHER" id="PTHR43318:SF1">
    <property type="entry name" value="POLYSACCHARIDE BIOSYNTHESIS PROTEIN EPSC-RELATED"/>
    <property type="match status" value="1"/>
</dbReference>
<keyword evidence="2" id="KW-0472">Membrane</keyword>
<evidence type="ECO:0000313" key="5">
    <source>
        <dbReference type="Proteomes" id="UP000198668"/>
    </source>
</evidence>
<keyword evidence="2" id="KW-0812">Transmembrane</keyword>
<dbReference type="InterPro" id="IPR051203">
    <property type="entry name" value="Polysaccharide_Synthase-Rel"/>
</dbReference>
<proteinExistence type="inferred from homology"/>
<keyword evidence="2" id="KW-1133">Transmembrane helix</keyword>
<feature type="transmembrane region" description="Helical" evidence="2">
    <location>
        <begin position="66"/>
        <end position="90"/>
    </location>
</feature>
<feature type="domain" description="Polysaccharide biosynthesis protein CapD-like" evidence="3">
    <location>
        <begin position="307"/>
        <end position="589"/>
    </location>
</feature>
<dbReference type="InterPro" id="IPR036291">
    <property type="entry name" value="NAD(P)-bd_dom_sf"/>
</dbReference>
<name>A0A1I3AWE6_9LACT</name>
<keyword evidence="5" id="KW-1185">Reference proteome</keyword>
<dbReference type="CDD" id="cd05237">
    <property type="entry name" value="UDP_invert_4-6DH_SDR_e"/>
    <property type="match status" value="1"/>
</dbReference>